<proteinExistence type="predicted"/>
<keyword evidence="4" id="KW-0472">Membrane</keyword>
<name>A0A182NJT1_9DIPT</name>
<evidence type="ECO:0000256" key="4">
    <source>
        <dbReference type="SAM" id="Phobius"/>
    </source>
</evidence>
<dbReference type="InterPro" id="IPR032675">
    <property type="entry name" value="LRR_dom_sf"/>
</dbReference>
<dbReference type="SUPFAM" id="SSF52047">
    <property type="entry name" value="RNI-like"/>
    <property type="match status" value="1"/>
</dbReference>
<dbReference type="AlphaFoldDB" id="A0A182NJT1"/>
<keyword evidence="5" id="KW-0732">Signal</keyword>
<dbReference type="Proteomes" id="UP000075884">
    <property type="component" value="Unassembled WGS sequence"/>
</dbReference>
<sequence length="399" mass="44683">MQLYVISAIALAVVYHPPATVAQSWSCATENYEYAPNKWDEFCVFRAITWRKGAPEPDISGEPTQTRVAVLESKLPSLPGSLYDKFPQLAVLVVRNTTLEVLTVKNRLESVYAEQNMIKSLRVEGTAGAKLKQLHLRDNPINDLRNVSERLTALEVLDLSKTAITENVENVVDFQWFAAMVNLTELYLAHVDAYYIENVAHKTLPNVRLLDLSGNLITPSNFQLDVFRALPALEELDLRNAMMSDFVVSVADIRKNLPALQRIYLEGNDLKCELLKSLVNHLKENRIEVPGSPGRCNLGYEKHEGLCCKTTYNPFIPPVTTKPPTTERPAKETTMKPTMPDGPDTRDQVPVEPVVEHNIGVWIACIVMAIIAIAAVAVLFVVRHLKQRQPVPTEEAHDL</sequence>
<feature type="transmembrane region" description="Helical" evidence="4">
    <location>
        <begin position="359"/>
        <end position="382"/>
    </location>
</feature>
<protein>
    <submittedName>
        <fullName evidence="6">Uncharacterized protein</fullName>
    </submittedName>
</protein>
<reference evidence="6" key="2">
    <citation type="submission" date="2020-05" db="UniProtKB">
        <authorList>
            <consortium name="EnsemblMetazoa"/>
        </authorList>
    </citation>
    <scope>IDENTIFICATION</scope>
    <source>
        <strain evidence="6">WRAIR2</strain>
    </source>
</reference>
<dbReference type="Gene3D" id="3.80.10.10">
    <property type="entry name" value="Ribonuclease Inhibitor"/>
    <property type="match status" value="1"/>
</dbReference>
<evidence type="ECO:0000256" key="2">
    <source>
        <dbReference type="ARBA" id="ARBA00022737"/>
    </source>
</evidence>
<dbReference type="VEuPathDB" id="VectorBase:ADIR007911"/>
<organism evidence="6 7">
    <name type="scientific">Anopheles dirus</name>
    <dbReference type="NCBI Taxonomy" id="7168"/>
    <lineage>
        <taxon>Eukaryota</taxon>
        <taxon>Metazoa</taxon>
        <taxon>Ecdysozoa</taxon>
        <taxon>Arthropoda</taxon>
        <taxon>Hexapoda</taxon>
        <taxon>Insecta</taxon>
        <taxon>Pterygota</taxon>
        <taxon>Neoptera</taxon>
        <taxon>Endopterygota</taxon>
        <taxon>Diptera</taxon>
        <taxon>Nematocera</taxon>
        <taxon>Culicoidea</taxon>
        <taxon>Culicidae</taxon>
        <taxon>Anophelinae</taxon>
        <taxon>Anopheles</taxon>
    </lineage>
</organism>
<feature type="region of interest" description="Disordered" evidence="3">
    <location>
        <begin position="318"/>
        <end position="348"/>
    </location>
</feature>
<dbReference type="PROSITE" id="PS51450">
    <property type="entry name" value="LRR"/>
    <property type="match status" value="1"/>
</dbReference>
<keyword evidence="7" id="KW-1185">Reference proteome</keyword>
<keyword evidence="1" id="KW-0433">Leucine-rich repeat</keyword>
<evidence type="ECO:0000256" key="5">
    <source>
        <dbReference type="SAM" id="SignalP"/>
    </source>
</evidence>
<dbReference type="STRING" id="7168.A0A182NJT1"/>
<keyword evidence="2" id="KW-0677">Repeat</keyword>
<dbReference type="EnsemblMetazoa" id="ADIR007911-RA">
    <property type="protein sequence ID" value="ADIR007911-PA"/>
    <property type="gene ID" value="ADIR007911"/>
</dbReference>
<dbReference type="InterPro" id="IPR001611">
    <property type="entry name" value="Leu-rich_rpt"/>
</dbReference>
<evidence type="ECO:0000313" key="7">
    <source>
        <dbReference type="Proteomes" id="UP000075884"/>
    </source>
</evidence>
<evidence type="ECO:0000256" key="1">
    <source>
        <dbReference type="ARBA" id="ARBA00022614"/>
    </source>
</evidence>
<evidence type="ECO:0000313" key="6">
    <source>
        <dbReference type="EnsemblMetazoa" id="ADIR007911-PA"/>
    </source>
</evidence>
<dbReference type="PANTHER" id="PTHR24366">
    <property type="entry name" value="IG(IMMUNOGLOBULIN) AND LRR(LEUCINE RICH REPEAT) DOMAINS"/>
    <property type="match status" value="1"/>
</dbReference>
<feature type="signal peptide" evidence="5">
    <location>
        <begin position="1"/>
        <end position="22"/>
    </location>
</feature>
<accession>A0A182NJT1</accession>
<evidence type="ECO:0000256" key="3">
    <source>
        <dbReference type="SAM" id="MobiDB-lite"/>
    </source>
</evidence>
<keyword evidence="4" id="KW-1133">Transmembrane helix</keyword>
<reference evidence="7" key="1">
    <citation type="submission" date="2013-03" db="EMBL/GenBank/DDBJ databases">
        <title>The Genome Sequence of Anopheles dirus WRAIR2.</title>
        <authorList>
            <consortium name="The Broad Institute Genomics Platform"/>
            <person name="Neafsey D.E."/>
            <person name="Walton C."/>
            <person name="Walker B."/>
            <person name="Young S.K."/>
            <person name="Zeng Q."/>
            <person name="Gargeya S."/>
            <person name="Fitzgerald M."/>
            <person name="Haas B."/>
            <person name="Abouelleil A."/>
            <person name="Allen A.W."/>
            <person name="Alvarado L."/>
            <person name="Arachchi H.M."/>
            <person name="Berlin A.M."/>
            <person name="Chapman S.B."/>
            <person name="Gainer-Dewar J."/>
            <person name="Goldberg J."/>
            <person name="Griggs A."/>
            <person name="Gujja S."/>
            <person name="Hansen M."/>
            <person name="Howarth C."/>
            <person name="Imamovic A."/>
            <person name="Ireland A."/>
            <person name="Larimer J."/>
            <person name="McCowan C."/>
            <person name="Murphy C."/>
            <person name="Pearson M."/>
            <person name="Poon T.W."/>
            <person name="Priest M."/>
            <person name="Roberts A."/>
            <person name="Saif S."/>
            <person name="Shea T."/>
            <person name="Sisk P."/>
            <person name="Sykes S."/>
            <person name="Wortman J."/>
            <person name="Nusbaum C."/>
            <person name="Birren B."/>
        </authorList>
    </citation>
    <scope>NUCLEOTIDE SEQUENCE [LARGE SCALE GENOMIC DNA]</scope>
    <source>
        <strain evidence="7">WRAIR2</strain>
    </source>
</reference>
<feature type="chain" id="PRO_5008130016" evidence="5">
    <location>
        <begin position="23"/>
        <end position="399"/>
    </location>
</feature>
<keyword evidence="4" id="KW-0812">Transmembrane</keyword>